<evidence type="ECO:0000313" key="1">
    <source>
        <dbReference type="EMBL" id="CAI6357938.1"/>
    </source>
</evidence>
<dbReference type="Proteomes" id="UP001160148">
    <property type="component" value="Unassembled WGS sequence"/>
</dbReference>
<evidence type="ECO:0008006" key="3">
    <source>
        <dbReference type="Google" id="ProtNLM"/>
    </source>
</evidence>
<name>A0AAV0WQ51_9HEMI</name>
<reference evidence="1 2" key="1">
    <citation type="submission" date="2023-01" db="EMBL/GenBank/DDBJ databases">
        <authorList>
            <person name="Whitehead M."/>
        </authorList>
    </citation>
    <scope>NUCLEOTIDE SEQUENCE [LARGE SCALE GENOMIC DNA]</scope>
</reference>
<gene>
    <name evidence="1" type="ORF">MEUPH1_LOCUS13508</name>
</gene>
<accession>A0AAV0WQ51</accession>
<organism evidence="1 2">
    <name type="scientific">Macrosiphum euphorbiae</name>
    <name type="common">potato aphid</name>
    <dbReference type="NCBI Taxonomy" id="13131"/>
    <lineage>
        <taxon>Eukaryota</taxon>
        <taxon>Metazoa</taxon>
        <taxon>Ecdysozoa</taxon>
        <taxon>Arthropoda</taxon>
        <taxon>Hexapoda</taxon>
        <taxon>Insecta</taxon>
        <taxon>Pterygota</taxon>
        <taxon>Neoptera</taxon>
        <taxon>Paraneoptera</taxon>
        <taxon>Hemiptera</taxon>
        <taxon>Sternorrhyncha</taxon>
        <taxon>Aphidomorpha</taxon>
        <taxon>Aphidoidea</taxon>
        <taxon>Aphididae</taxon>
        <taxon>Macrosiphini</taxon>
        <taxon>Macrosiphum</taxon>
    </lineage>
</organism>
<comment type="caution">
    <text evidence="1">The sequence shown here is derived from an EMBL/GenBank/DDBJ whole genome shotgun (WGS) entry which is preliminary data.</text>
</comment>
<dbReference type="EMBL" id="CARXXK010000002">
    <property type="protein sequence ID" value="CAI6357938.1"/>
    <property type="molecule type" value="Genomic_DNA"/>
</dbReference>
<keyword evidence="2" id="KW-1185">Reference proteome</keyword>
<dbReference type="AlphaFoldDB" id="A0AAV0WQ51"/>
<sequence>MPRPPEDRVQGRNRLVRPTHGVSYPCYVLRVDNVYFESCCRRFDTDLNVGNDSPPTNAQNIQAPTYNELFDLAQSLKSRLELLEKNAGNVVTTQPQTQPTGNSVPHTYSDYRMLPDLNRTVPEFTGHESSCAAEDWLSNVDALAGINNWSIPYRLQFVKSNMTNAARIWYLTEVFMDWSDFKVKFRSAFVRTLRMTDLWKALSERLQVETEHIAHYF</sequence>
<proteinExistence type="predicted"/>
<evidence type="ECO:0000313" key="2">
    <source>
        <dbReference type="Proteomes" id="UP001160148"/>
    </source>
</evidence>
<protein>
    <recommendedName>
        <fullName evidence="3">Retrotransposon gag domain-containing protein</fullName>
    </recommendedName>
</protein>